<comment type="caution">
    <text evidence="3">The sequence shown here is derived from an EMBL/GenBank/DDBJ whole genome shotgun (WGS) entry which is preliminary data.</text>
</comment>
<organism evidence="3 4">
    <name type="scientific">Salinisphaera aquimarina</name>
    <dbReference type="NCBI Taxonomy" id="2094031"/>
    <lineage>
        <taxon>Bacteria</taxon>
        <taxon>Pseudomonadati</taxon>
        <taxon>Pseudomonadota</taxon>
        <taxon>Gammaproteobacteria</taxon>
        <taxon>Salinisphaerales</taxon>
        <taxon>Salinisphaeraceae</taxon>
        <taxon>Salinisphaera</taxon>
    </lineage>
</organism>
<sequence length="150" mass="15877">MKLNDRVFGIAMLVLAVAYGAAATRFPEPFGGSEMVGPDTFPLILAVVLAGCSLYLISRPDPDNPWPSARTGMELVLAVIVLIAYTALLVPLGFIIATALAVGTLSWRMGAPAWRAYLTGLIAGVVVFFLFTLALDLPLPTGPLGVLEEF</sequence>
<feature type="transmembrane region" description="Helical" evidence="1">
    <location>
        <begin position="114"/>
        <end position="135"/>
    </location>
</feature>
<dbReference type="Proteomes" id="UP001595462">
    <property type="component" value="Unassembled WGS sequence"/>
</dbReference>
<proteinExistence type="predicted"/>
<evidence type="ECO:0000313" key="4">
    <source>
        <dbReference type="Proteomes" id="UP001595462"/>
    </source>
</evidence>
<feature type="transmembrane region" description="Helical" evidence="1">
    <location>
        <begin position="39"/>
        <end position="57"/>
    </location>
</feature>
<dbReference type="InterPro" id="IPR009936">
    <property type="entry name" value="DUF1468"/>
</dbReference>
<name>A0ABV7ENV1_9GAMM</name>
<evidence type="ECO:0000259" key="2">
    <source>
        <dbReference type="Pfam" id="PF07331"/>
    </source>
</evidence>
<gene>
    <name evidence="3" type="ORF">ACFOSU_11020</name>
</gene>
<dbReference type="EMBL" id="JBHRSS010000004">
    <property type="protein sequence ID" value="MFC3104420.1"/>
    <property type="molecule type" value="Genomic_DNA"/>
</dbReference>
<keyword evidence="1" id="KW-0812">Transmembrane</keyword>
<evidence type="ECO:0000256" key="1">
    <source>
        <dbReference type="SAM" id="Phobius"/>
    </source>
</evidence>
<keyword evidence="1" id="KW-1133">Transmembrane helix</keyword>
<protein>
    <submittedName>
        <fullName evidence="3">Tripartite tricarboxylate transporter TctB family protein</fullName>
    </submittedName>
</protein>
<keyword evidence="1" id="KW-0472">Membrane</keyword>
<reference evidence="4" key="1">
    <citation type="journal article" date="2019" name="Int. J. Syst. Evol. Microbiol.">
        <title>The Global Catalogue of Microorganisms (GCM) 10K type strain sequencing project: providing services to taxonomists for standard genome sequencing and annotation.</title>
        <authorList>
            <consortium name="The Broad Institute Genomics Platform"/>
            <consortium name="The Broad Institute Genome Sequencing Center for Infectious Disease"/>
            <person name="Wu L."/>
            <person name="Ma J."/>
        </authorList>
    </citation>
    <scope>NUCLEOTIDE SEQUENCE [LARGE SCALE GENOMIC DNA]</scope>
    <source>
        <strain evidence="4">KCTC 52640</strain>
    </source>
</reference>
<feature type="transmembrane region" description="Helical" evidence="1">
    <location>
        <begin position="77"/>
        <end position="102"/>
    </location>
</feature>
<dbReference type="RefSeq" id="WP_380689540.1">
    <property type="nucleotide sequence ID" value="NZ_JBHRSS010000004.1"/>
</dbReference>
<keyword evidence="4" id="KW-1185">Reference proteome</keyword>
<dbReference type="Pfam" id="PF07331">
    <property type="entry name" value="TctB"/>
    <property type="match status" value="1"/>
</dbReference>
<feature type="domain" description="DUF1468" evidence="2">
    <location>
        <begin position="7"/>
        <end position="140"/>
    </location>
</feature>
<evidence type="ECO:0000313" key="3">
    <source>
        <dbReference type="EMBL" id="MFC3104420.1"/>
    </source>
</evidence>
<accession>A0ABV7ENV1</accession>